<feature type="compositionally biased region" description="Polar residues" evidence="1">
    <location>
        <begin position="212"/>
        <end position="232"/>
    </location>
</feature>
<gene>
    <name evidence="2" type="ORF">ASPVEDRAFT_88573</name>
</gene>
<evidence type="ECO:0000313" key="3">
    <source>
        <dbReference type="Proteomes" id="UP000184073"/>
    </source>
</evidence>
<reference evidence="3" key="1">
    <citation type="journal article" date="2017" name="Genome Biol.">
        <title>Comparative genomics reveals high biological diversity and specific adaptations in the industrially and medically important fungal genus Aspergillus.</title>
        <authorList>
            <person name="de Vries R.P."/>
            <person name="Riley R."/>
            <person name="Wiebenga A."/>
            <person name="Aguilar-Osorio G."/>
            <person name="Amillis S."/>
            <person name="Uchima C.A."/>
            <person name="Anderluh G."/>
            <person name="Asadollahi M."/>
            <person name="Askin M."/>
            <person name="Barry K."/>
            <person name="Battaglia E."/>
            <person name="Bayram O."/>
            <person name="Benocci T."/>
            <person name="Braus-Stromeyer S.A."/>
            <person name="Caldana C."/>
            <person name="Canovas D."/>
            <person name="Cerqueira G.C."/>
            <person name="Chen F."/>
            <person name="Chen W."/>
            <person name="Choi C."/>
            <person name="Clum A."/>
            <person name="Dos Santos R.A."/>
            <person name="Damasio A.R."/>
            <person name="Diallinas G."/>
            <person name="Emri T."/>
            <person name="Fekete E."/>
            <person name="Flipphi M."/>
            <person name="Freyberg S."/>
            <person name="Gallo A."/>
            <person name="Gournas C."/>
            <person name="Habgood R."/>
            <person name="Hainaut M."/>
            <person name="Harispe M.L."/>
            <person name="Henrissat B."/>
            <person name="Hilden K.S."/>
            <person name="Hope R."/>
            <person name="Hossain A."/>
            <person name="Karabika E."/>
            <person name="Karaffa L."/>
            <person name="Karanyi Z."/>
            <person name="Krasevec N."/>
            <person name="Kuo A."/>
            <person name="Kusch H."/>
            <person name="LaButti K."/>
            <person name="Lagendijk E.L."/>
            <person name="Lapidus A."/>
            <person name="Levasseur A."/>
            <person name="Lindquist E."/>
            <person name="Lipzen A."/>
            <person name="Logrieco A.F."/>
            <person name="MacCabe A."/>
            <person name="Maekelae M.R."/>
            <person name="Malavazi I."/>
            <person name="Melin P."/>
            <person name="Meyer V."/>
            <person name="Mielnichuk N."/>
            <person name="Miskei M."/>
            <person name="Molnar A.P."/>
            <person name="Mule G."/>
            <person name="Ngan C.Y."/>
            <person name="Orejas M."/>
            <person name="Orosz E."/>
            <person name="Ouedraogo J.P."/>
            <person name="Overkamp K.M."/>
            <person name="Park H.-S."/>
            <person name="Perrone G."/>
            <person name="Piumi F."/>
            <person name="Punt P.J."/>
            <person name="Ram A.F."/>
            <person name="Ramon A."/>
            <person name="Rauscher S."/>
            <person name="Record E."/>
            <person name="Riano-Pachon D.M."/>
            <person name="Robert V."/>
            <person name="Roehrig J."/>
            <person name="Ruller R."/>
            <person name="Salamov A."/>
            <person name="Salih N.S."/>
            <person name="Samson R.A."/>
            <person name="Sandor E."/>
            <person name="Sanguinetti M."/>
            <person name="Schuetze T."/>
            <person name="Sepcic K."/>
            <person name="Shelest E."/>
            <person name="Sherlock G."/>
            <person name="Sophianopoulou V."/>
            <person name="Squina F.M."/>
            <person name="Sun H."/>
            <person name="Susca A."/>
            <person name="Todd R.B."/>
            <person name="Tsang A."/>
            <person name="Unkles S.E."/>
            <person name="van de Wiele N."/>
            <person name="van Rossen-Uffink D."/>
            <person name="Oliveira J.V."/>
            <person name="Vesth T.C."/>
            <person name="Visser J."/>
            <person name="Yu J.-H."/>
            <person name="Zhou M."/>
            <person name="Andersen M.R."/>
            <person name="Archer D.B."/>
            <person name="Baker S.E."/>
            <person name="Benoit I."/>
            <person name="Brakhage A.A."/>
            <person name="Braus G.H."/>
            <person name="Fischer R."/>
            <person name="Frisvad J.C."/>
            <person name="Goldman G.H."/>
            <person name="Houbraken J."/>
            <person name="Oakley B."/>
            <person name="Pocsi I."/>
            <person name="Scazzocchio C."/>
            <person name="Seiboth B."/>
            <person name="vanKuyk P.A."/>
            <person name="Wortman J."/>
            <person name="Dyer P.S."/>
            <person name="Grigoriev I.V."/>
        </authorList>
    </citation>
    <scope>NUCLEOTIDE SEQUENCE [LARGE SCALE GENOMIC DNA]</scope>
    <source>
        <strain evidence="3">CBS 583.65</strain>
    </source>
</reference>
<dbReference type="VEuPathDB" id="FungiDB:ASPVEDRAFT_88573"/>
<protein>
    <submittedName>
        <fullName evidence="2">Uncharacterized protein</fullName>
    </submittedName>
</protein>
<feature type="compositionally biased region" description="Low complexity" evidence="1">
    <location>
        <begin position="174"/>
        <end position="188"/>
    </location>
</feature>
<feature type="compositionally biased region" description="Low complexity" evidence="1">
    <location>
        <begin position="1"/>
        <end position="68"/>
    </location>
</feature>
<dbReference type="RefSeq" id="XP_040673081.1">
    <property type="nucleotide sequence ID" value="XM_040818359.1"/>
</dbReference>
<accession>A0A1L9Q0P9</accession>
<dbReference type="OrthoDB" id="10547229at2759"/>
<proteinExistence type="predicted"/>
<dbReference type="EMBL" id="KV878137">
    <property type="protein sequence ID" value="OJJ07319.1"/>
    <property type="molecule type" value="Genomic_DNA"/>
</dbReference>
<dbReference type="GeneID" id="63733870"/>
<evidence type="ECO:0000256" key="1">
    <source>
        <dbReference type="SAM" id="MobiDB-lite"/>
    </source>
</evidence>
<name>A0A1L9Q0P9_ASPVE</name>
<sequence length="269" mass="28493">MVFGFGRSSSSKRSSKGTGSSLSSASRSSASSRSSSRTGWEYLSDRSSGSSQNSRSSQSSYYSGASSSTIRGCGSSHTVRPRDLTAINMMAYDRASGNRLDDLESVGAGSSISQDRYGNPQRPKSSSRSRSYQPESGVISRSSTSSSTPNIVTIRPKGVRADSDLGYGTSNDYSSINSRSSSSVRSRSPAPNTRYAVPKGLGMPPARPPTSYPYSDQQSVNSSQAYSDTYSDTPMGMAMVPQPPSSYTPSSLGSDPGHYPSLGRTSRSW</sequence>
<feature type="region of interest" description="Disordered" evidence="1">
    <location>
        <begin position="100"/>
        <end position="269"/>
    </location>
</feature>
<dbReference type="AlphaFoldDB" id="A0A1L9Q0P9"/>
<organism evidence="2 3">
    <name type="scientific">Aspergillus versicolor CBS 583.65</name>
    <dbReference type="NCBI Taxonomy" id="1036611"/>
    <lineage>
        <taxon>Eukaryota</taxon>
        <taxon>Fungi</taxon>
        <taxon>Dikarya</taxon>
        <taxon>Ascomycota</taxon>
        <taxon>Pezizomycotina</taxon>
        <taxon>Eurotiomycetes</taxon>
        <taxon>Eurotiomycetidae</taxon>
        <taxon>Eurotiales</taxon>
        <taxon>Aspergillaceae</taxon>
        <taxon>Aspergillus</taxon>
        <taxon>Aspergillus subgen. Nidulantes</taxon>
    </lineage>
</organism>
<feature type="region of interest" description="Disordered" evidence="1">
    <location>
        <begin position="1"/>
        <end position="84"/>
    </location>
</feature>
<keyword evidence="3" id="KW-1185">Reference proteome</keyword>
<dbReference type="Proteomes" id="UP000184073">
    <property type="component" value="Unassembled WGS sequence"/>
</dbReference>
<evidence type="ECO:0000313" key="2">
    <source>
        <dbReference type="EMBL" id="OJJ07319.1"/>
    </source>
</evidence>